<feature type="domain" description="L-asparaginase N-terminal" evidence="1">
    <location>
        <begin position="6"/>
        <end position="173"/>
    </location>
</feature>
<dbReference type="AlphaFoldDB" id="K0TPE5"/>
<sequence>MPDGSRVHFITLGGTIDKDYPQLTAGYAFEFGDESAAQRILRSHPNLGIQFEIVPVCQKDSLDITDEDRNLVVSAIERILNESKTRSDPEERIVITHGTDTMIETALYVEEKLGSRLVGSVVAFTGATKPERFKDSDASFNLGAAVSATSFCPPGSVVICMNGNVTRAREAHRRDDGIFKGKSC</sequence>
<accession>K0TPE5</accession>
<evidence type="ECO:0000259" key="1">
    <source>
        <dbReference type="Pfam" id="PF00710"/>
    </source>
</evidence>
<dbReference type="Proteomes" id="UP000266841">
    <property type="component" value="Unassembled WGS sequence"/>
</dbReference>
<gene>
    <name evidence="2" type="ORF">THAOC_00271</name>
</gene>
<dbReference type="InterPro" id="IPR006034">
    <property type="entry name" value="Asparaginase/glutaminase-like"/>
</dbReference>
<proteinExistence type="predicted"/>
<dbReference type="eggNOG" id="KOG0048">
    <property type="taxonomic scope" value="Eukaryota"/>
</dbReference>
<dbReference type="Gene3D" id="3.40.50.1170">
    <property type="entry name" value="L-asparaginase, N-terminal domain"/>
    <property type="match status" value="1"/>
</dbReference>
<dbReference type="PROSITE" id="PS51732">
    <property type="entry name" value="ASN_GLN_ASE_3"/>
    <property type="match status" value="1"/>
</dbReference>
<keyword evidence="3" id="KW-1185">Reference proteome</keyword>
<dbReference type="InterPro" id="IPR027474">
    <property type="entry name" value="L-asparaginase_N"/>
</dbReference>
<dbReference type="OMA" id="PGVYVAM"/>
<dbReference type="PIRSF" id="PIRSF001220">
    <property type="entry name" value="L-ASNase_gatD"/>
    <property type="match status" value="1"/>
</dbReference>
<dbReference type="InterPro" id="IPR036152">
    <property type="entry name" value="Asp/glu_Ase-like_sf"/>
</dbReference>
<dbReference type="PRINTS" id="PR00139">
    <property type="entry name" value="ASNGLNASE"/>
</dbReference>
<dbReference type="GO" id="GO:0004067">
    <property type="term" value="F:asparaginase activity"/>
    <property type="evidence" value="ECO:0007669"/>
    <property type="project" value="UniProtKB-UniRule"/>
</dbReference>
<reference evidence="2 3" key="1">
    <citation type="journal article" date="2012" name="Genome Biol.">
        <title>Genome and low-iron response of an oceanic diatom adapted to chronic iron limitation.</title>
        <authorList>
            <person name="Lommer M."/>
            <person name="Specht M."/>
            <person name="Roy A.S."/>
            <person name="Kraemer L."/>
            <person name="Andreson R."/>
            <person name="Gutowska M.A."/>
            <person name="Wolf J."/>
            <person name="Bergner S.V."/>
            <person name="Schilhabel M.B."/>
            <person name="Klostermeier U.C."/>
            <person name="Beiko R.G."/>
            <person name="Rosenstiel P."/>
            <person name="Hippler M."/>
            <person name="Laroche J."/>
        </authorList>
    </citation>
    <scope>NUCLEOTIDE SEQUENCE [LARGE SCALE GENOMIC DNA]</scope>
    <source>
        <strain evidence="2 3">CCMP1005</strain>
    </source>
</reference>
<dbReference type="PIRSF" id="PIRSF500176">
    <property type="entry name" value="L_ASNase"/>
    <property type="match status" value="1"/>
</dbReference>
<dbReference type="SUPFAM" id="SSF53774">
    <property type="entry name" value="Glutaminase/Asparaginase"/>
    <property type="match status" value="1"/>
</dbReference>
<organism evidence="2 3">
    <name type="scientific">Thalassiosira oceanica</name>
    <name type="common">Marine diatom</name>
    <dbReference type="NCBI Taxonomy" id="159749"/>
    <lineage>
        <taxon>Eukaryota</taxon>
        <taxon>Sar</taxon>
        <taxon>Stramenopiles</taxon>
        <taxon>Ochrophyta</taxon>
        <taxon>Bacillariophyta</taxon>
        <taxon>Coscinodiscophyceae</taxon>
        <taxon>Thalassiosirophycidae</taxon>
        <taxon>Thalassiosirales</taxon>
        <taxon>Thalassiosiraceae</taxon>
        <taxon>Thalassiosira</taxon>
    </lineage>
</organism>
<evidence type="ECO:0000313" key="2">
    <source>
        <dbReference type="EMBL" id="EJK77866.1"/>
    </source>
</evidence>
<dbReference type="OrthoDB" id="542841at2759"/>
<evidence type="ECO:0000313" key="3">
    <source>
        <dbReference type="Proteomes" id="UP000266841"/>
    </source>
</evidence>
<dbReference type="EMBL" id="AGNL01000317">
    <property type="protein sequence ID" value="EJK77866.1"/>
    <property type="molecule type" value="Genomic_DNA"/>
</dbReference>
<comment type="caution">
    <text evidence="2">The sequence shown here is derived from an EMBL/GenBank/DDBJ whole genome shotgun (WGS) entry which is preliminary data.</text>
</comment>
<dbReference type="InterPro" id="IPR037152">
    <property type="entry name" value="L-asparaginase_N_sf"/>
</dbReference>
<dbReference type="Pfam" id="PF00710">
    <property type="entry name" value="Asparaginase"/>
    <property type="match status" value="1"/>
</dbReference>
<protein>
    <recommendedName>
        <fullName evidence="1">L-asparaginase N-terminal domain-containing protein</fullName>
    </recommendedName>
</protein>
<name>K0TPE5_THAOC</name>